<dbReference type="AlphaFoldDB" id="A0A9P6JZW4"/>
<evidence type="ECO:0000313" key="2">
    <source>
        <dbReference type="Proteomes" id="UP000723463"/>
    </source>
</evidence>
<sequence>MYTLCYSFHLRDPYLMTLRDPRPVHALDLPEIRHRIAHHLQPCSSDLFSCILVSRGWYQDFAGALWHTLGASEISVLSTGDAERTELLDKYGRYIAVVETNSEVDFRTLQHGSIRNLERLTVSLTETEGLMRELVSDLGGARLMNNFDINTLVPDMESRLEKVDIYNVGITREGFSNFLRGASSLRHLRLDNVCIATFNSGVELFKESRLTRLVCSVSQVMNPEKGKPPTASTTPGPCLLIHFPALQHWTVESGFSSTEISALTQLHQAVVEYTPNLRNIQINHANSHIVTELLARVFVNLQASSLQFSDFTSDVLLSLLTHHSTLTSIQIQTRAVGSCALRTEAMRSTHLILRTCAKLEVLSIKGCHLE</sequence>
<gene>
    <name evidence="1" type="ORF">EC957_004409</name>
</gene>
<keyword evidence="2" id="KW-1185">Reference proteome</keyword>
<organism evidence="1 2">
    <name type="scientific">Mortierella hygrophila</name>
    <dbReference type="NCBI Taxonomy" id="979708"/>
    <lineage>
        <taxon>Eukaryota</taxon>
        <taxon>Fungi</taxon>
        <taxon>Fungi incertae sedis</taxon>
        <taxon>Mucoromycota</taxon>
        <taxon>Mortierellomycotina</taxon>
        <taxon>Mortierellomycetes</taxon>
        <taxon>Mortierellales</taxon>
        <taxon>Mortierellaceae</taxon>
        <taxon>Mortierella</taxon>
    </lineage>
</organism>
<dbReference type="Proteomes" id="UP000723463">
    <property type="component" value="Unassembled WGS sequence"/>
</dbReference>
<proteinExistence type="predicted"/>
<dbReference type="InterPro" id="IPR032675">
    <property type="entry name" value="LRR_dom_sf"/>
</dbReference>
<dbReference type="Gene3D" id="3.80.10.10">
    <property type="entry name" value="Ribonuclease Inhibitor"/>
    <property type="match status" value="1"/>
</dbReference>
<dbReference type="EMBL" id="JAAAXW010000206">
    <property type="protein sequence ID" value="KAF9540290.1"/>
    <property type="molecule type" value="Genomic_DNA"/>
</dbReference>
<evidence type="ECO:0000313" key="1">
    <source>
        <dbReference type="EMBL" id="KAF9540290.1"/>
    </source>
</evidence>
<accession>A0A9P6JZW4</accession>
<comment type="caution">
    <text evidence="1">The sequence shown here is derived from an EMBL/GenBank/DDBJ whole genome shotgun (WGS) entry which is preliminary data.</text>
</comment>
<name>A0A9P6JZW4_9FUNG</name>
<protein>
    <submittedName>
        <fullName evidence="1">Uncharacterized protein</fullName>
    </submittedName>
</protein>
<dbReference type="SUPFAM" id="SSF52047">
    <property type="entry name" value="RNI-like"/>
    <property type="match status" value="1"/>
</dbReference>
<reference evidence="1" key="1">
    <citation type="journal article" date="2020" name="Fungal Divers.">
        <title>Resolving the Mortierellaceae phylogeny through synthesis of multi-gene phylogenetics and phylogenomics.</title>
        <authorList>
            <person name="Vandepol N."/>
            <person name="Liber J."/>
            <person name="Desiro A."/>
            <person name="Na H."/>
            <person name="Kennedy M."/>
            <person name="Barry K."/>
            <person name="Grigoriev I.V."/>
            <person name="Miller A.N."/>
            <person name="O'Donnell K."/>
            <person name="Stajich J.E."/>
            <person name="Bonito G."/>
        </authorList>
    </citation>
    <scope>NUCLEOTIDE SEQUENCE</scope>
    <source>
        <strain evidence="1">NRRL 2591</strain>
    </source>
</reference>